<gene>
    <name evidence="1" type="ORF">DR999_PMT10276</name>
</gene>
<proteinExistence type="predicted"/>
<organism evidence="1 2">
    <name type="scientific">Platysternon megacephalum</name>
    <name type="common">big-headed turtle</name>
    <dbReference type="NCBI Taxonomy" id="55544"/>
    <lineage>
        <taxon>Eukaryota</taxon>
        <taxon>Metazoa</taxon>
        <taxon>Chordata</taxon>
        <taxon>Craniata</taxon>
        <taxon>Vertebrata</taxon>
        <taxon>Euteleostomi</taxon>
        <taxon>Archelosauria</taxon>
        <taxon>Testudinata</taxon>
        <taxon>Testudines</taxon>
        <taxon>Cryptodira</taxon>
        <taxon>Durocryptodira</taxon>
        <taxon>Testudinoidea</taxon>
        <taxon>Platysternidae</taxon>
        <taxon>Platysternon</taxon>
    </lineage>
</organism>
<protein>
    <submittedName>
        <fullName evidence="1">Receptor-type tyrosine-protein phosphatase O</fullName>
    </submittedName>
</protein>
<comment type="caution">
    <text evidence="1">The sequence shown here is derived from an EMBL/GenBank/DDBJ whole genome shotgun (WGS) entry which is preliminary data.</text>
</comment>
<evidence type="ECO:0000313" key="2">
    <source>
        <dbReference type="Proteomes" id="UP000297703"/>
    </source>
</evidence>
<dbReference type="AlphaFoldDB" id="A0A4D9EGJ4"/>
<name>A0A4D9EGJ4_9SAUR</name>
<reference evidence="1 2" key="1">
    <citation type="submission" date="2019-04" db="EMBL/GenBank/DDBJ databases">
        <title>Draft genome of the big-headed turtle Platysternon megacephalum.</title>
        <authorList>
            <person name="Gong S."/>
        </authorList>
    </citation>
    <scope>NUCLEOTIDE SEQUENCE [LARGE SCALE GENOMIC DNA]</scope>
    <source>
        <strain evidence="1">DO16091913</strain>
        <tissue evidence="1">Muscle</tissue>
    </source>
</reference>
<dbReference type="Proteomes" id="UP000297703">
    <property type="component" value="Unassembled WGS sequence"/>
</dbReference>
<keyword evidence="1" id="KW-0675">Receptor</keyword>
<dbReference type="EMBL" id="QXTE01000091">
    <property type="protein sequence ID" value="TFK06928.1"/>
    <property type="molecule type" value="Genomic_DNA"/>
</dbReference>
<accession>A0A4D9EGJ4</accession>
<reference evidence="1 2" key="2">
    <citation type="submission" date="2019-04" db="EMBL/GenBank/DDBJ databases">
        <title>The genome sequence of big-headed turtle.</title>
        <authorList>
            <person name="Gong S."/>
        </authorList>
    </citation>
    <scope>NUCLEOTIDE SEQUENCE [LARGE SCALE GENOMIC DNA]</scope>
    <source>
        <strain evidence="1">DO16091913</strain>
        <tissue evidence="1">Muscle</tissue>
    </source>
</reference>
<keyword evidence="2" id="KW-1185">Reference proteome</keyword>
<evidence type="ECO:0000313" key="1">
    <source>
        <dbReference type="EMBL" id="TFK06928.1"/>
    </source>
</evidence>
<sequence>MKLFLESSSKTKGEQHLPAEHRSVMFCSIYNLLSANNIVKLPPLSEQEIINQQKHQHSNKLSPRTVAFSRVTLKKSTGGCAYFYTLLKISPIPLSNLSAARKSPLKTRSSYIQKRSILCIGNFSL</sequence>